<keyword evidence="1" id="KW-0812">Transmembrane</keyword>
<evidence type="ECO:0000313" key="3">
    <source>
        <dbReference type="EMBL" id="NNF08139.1"/>
    </source>
</evidence>
<dbReference type="EMBL" id="JABDJR010000619">
    <property type="protein sequence ID" value="NNF08139.1"/>
    <property type="molecule type" value="Genomic_DNA"/>
</dbReference>
<dbReference type="AlphaFoldDB" id="A0A7Y2EE25"/>
<sequence>MKSMWLRAALAVVCGLVAYVLMVSGALDSFENKSWDWRLRAFATSTAPETVAILAVDQASLDYVADEQGLSWPWPRGLWVPIVEYCRSAGATGIVFDVLFTEFSSYGLEDDAEFASVMGQQPDIVLGSADKPPLPELAGAAAGVGNVSFKPDDDGIFRRMPLIEPSSGARSLPFVAGETLCGLDLKNINGQAFLGEHSEQPIPTDALGNFVVPYRGPAQTVPSYAAGAALQSFIRSMEGTGEIPLPKEKLQGRVVFVGLTAPGLLDLRPTPLSAVYPGVEVHATVLDALLRQEFIRVAPRGVGLLLSLLASLGLALGLGKVQKASHGLLLLPLALLILGALVVLGFKTGYWIPFVAPGLALVLTFLAIQTLDYTTEGRQRRFLKQAFHHYLSPQVVDQLVEDPSKLKLGGERKELSIFFSDLAGFTTLSEGLEPEALTSLLNQYLTAMTKVILDTGGTVDKYEGDAIIAFWNAPLDQFDHVNRAVEAGLRCLNELDRINPSLARLSQQPLSMRVGIHTGMVVVGNLGSDERFDYSMIGDAANLASRLEGLGKVFRSPILVSGATWDRCTVASGREVGTVRVVGRSEPVRVFQPTGLRDQTPTLSWWKQGDAVFTKALEFFEAGDLDQAANKFKLLPDDPVAQAYLERIQREAPEVENWSPIWEMTHK</sequence>
<keyword evidence="1" id="KW-0472">Membrane</keyword>
<evidence type="ECO:0000313" key="4">
    <source>
        <dbReference type="Proteomes" id="UP000547674"/>
    </source>
</evidence>
<dbReference type="PANTHER" id="PTHR43081">
    <property type="entry name" value="ADENYLATE CYCLASE, TERMINAL-DIFFERENTIATION SPECIFIC-RELATED"/>
    <property type="match status" value="1"/>
</dbReference>
<dbReference type="Pfam" id="PF05226">
    <property type="entry name" value="CHASE2"/>
    <property type="match status" value="1"/>
</dbReference>
<dbReference type="PANTHER" id="PTHR43081:SF1">
    <property type="entry name" value="ADENYLATE CYCLASE, TERMINAL-DIFFERENTIATION SPECIFIC"/>
    <property type="match status" value="1"/>
</dbReference>
<evidence type="ECO:0000259" key="2">
    <source>
        <dbReference type="PROSITE" id="PS50125"/>
    </source>
</evidence>
<feature type="domain" description="Guanylate cyclase" evidence="2">
    <location>
        <begin position="416"/>
        <end position="548"/>
    </location>
</feature>
<dbReference type="InterPro" id="IPR050697">
    <property type="entry name" value="Adenylyl/Guanylyl_Cyclase_3/4"/>
</dbReference>
<dbReference type="InterPro" id="IPR001054">
    <property type="entry name" value="A/G_cyclase"/>
</dbReference>
<dbReference type="CDD" id="cd07302">
    <property type="entry name" value="CHD"/>
    <property type="match status" value="1"/>
</dbReference>
<dbReference type="SUPFAM" id="SSF55073">
    <property type="entry name" value="Nucleotide cyclase"/>
    <property type="match status" value="1"/>
</dbReference>
<organism evidence="3 4">
    <name type="scientific">Eiseniibacteriota bacterium</name>
    <dbReference type="NCBI Taxonomy" id="2212470"/>
    <lineage>
        <taxon>Bacteria</taxon>
        <taxon>Candidatus Eiseniibacteriota</taxon>
    </lineage>
</organism>
<dbReference type="InterPro" id="IPR007890">
    <property type="entry name" value="CHASE2"/>
</dbReference>
<feature type="transmembrane region" description="Helical" evidence="1">
    <location>
        <begin position="326"/>
        <end position="344"/>
    </location>
</feature>
<feature type="transmembrane region" description="Helical" evidence="1">
    <location>
        <begin position="301"/>
        <end position="319"/>
    </location>
</feature>
<proteinExistence type="predicted"/>
<dbReference type="SMART" id="SM00044">
    <property type="entry name" value="CYCc"/>
    <property type="match status" value="1"/>
</dbReference>
<feature type="transmembrane region" description="Helical" evidence="1">
    <location>
        <begin position="350"/>
        <end position="371"/>
    </location>
</feature>
<evidence type="ECO:0000256" key="1">
    <source>
        <dbReference type="SAM" id="Phobius"/>
    </source>
</evidence>
<dbReference type="InterPro" id="IPR029787">
    <property type="entry name" value="Nucleotide_cyclase"/>
</dbReference>
<dbReference type="Gene3D" id="3.30.70.1230">
    <property type="entry name" value="Nucleotide cyclase"/>
    <property type="match status" value="1"/>
</dbReference>
<reference evidence="3 4" key="1">
    <citation type="submission" date="2020-03" db="EMBL/GenBank/DDBJ databases">
        <title>Metabolic flexibility allows generalist bacteria to become dominant in a frequently disturbed ecosystem.</title>
        <authorList>
            <person name="Chen Y.-J."/>
            <person name="Leung P.M."/>
            <person name="Bay S.K."/>
            <person name="Hugenholtz P."/>
            <person name="Kessler A.J."/>
            <person name="Shelley G."/>
            <person name="Waite D.W."/>
            <person name="Cook P.L."/>
            <person name="Greening C."/>
        </authorList>
    </citation>
    <scope>NUCLEOTIDE SEQUENCE [LARGE SCALE GENOMIC DNA]</scope>
    <source>
        <strain evidence="3">SS_bin_28</strain>
    </source>
</reference>
<dbReference type="SMART" id="SM01080">
    <property type="entry name" value="CHASE2"/>
    <property type="match status" value="1"/>
</dbReference>
<dbReference type="GO" id="GO:0006171">
    <property type="term" value="P:cAMP biosynthetic process"/>
    <property type="evidence" value="ECO:0007669"/>
    <property type="project" value="TreeGrafter"/>
</dbReference>
<dbReference type="PROSITE" id="PS50125">
    <property type="entry name" value="GUANYLATE_CYCLASE_2"/>
    <property type="match status" value="1"/>
</dbReference>
<dbReference type="GO" id="GO:0004016">
    <property type="term" value="F:adenylate cyclase activity"/>
    <property type="evidence" value="ECO:0007669"/>
    <property type="project" value="UniProtKB-ARBA"/>
</dbReference>
<accession>A0A7Y2EE25</accession>
<keyword evidence="1" id="KW-1133">Transmembrane helix</keyword>
<comment type="caution">
    <text evidence="3">The sequence shown here is derived from an EMBL/GenBank/DDBJ whole genome shotgun (WGS) entry which is preliminary data.</text>
</comment>
<protein>
    <submittedName>
        <fullName evidence="3">Adenylate/guanylate cyclase domain-containing protein</fullName>
    </submittedName>
</protein>
<dbReference type="Pfam" id="PF00211">
    <property type="entry name" value="Guanylate_cyc"/>
    <property type="match status" value="1"/>
</dbReference>
<name>A0A7Y2EE25_UNCEI</name>
<gene>
    <name evidence="3" type="ORF">HKN21_15350</name>
</gene>
<dbReference type="Proteomes" id="UP000547674">
    <property type="component" value="Unassembled WGS sequence"/>
</dbReference>
<dbReference type="GO" id="GO:0035556">
    <property type="term" value="P:intracellular signal transduction"/>
    <property type="evidence" value="ECO:0007669"/>
    <property type="project" value="InterPro"/>
</dbReference>